<evidence type="ECO:0000256" key="10">
    <source>
        <dbReference type="ARBA" id="ARBA00023114"/>
    </source>
</evidence>
<dbReference type="GO" id="GO:0009279">
    <property type="term" value="C:cell outer membrane"/>
    <property type="evidence" value="ECO:0007669"/>
    <property type="project" value="UniProtKB-SubCell"/>
</dbReference>
<dbReference type="Pfam" id="PF10531">
    <property type="entry name" value="SLBB"/>
    <property type="match status" value="1"/>
</dbReference>
<organism evidence="18 20">
    <name type="scientific">Edaphosphingomonas haloaromaticamans</name>
    <dbReference type="NCBI Taxonomy" id="653954"/>
    <lineage>
        <taxon>Bacteria</taxon>
        <taxon>Pseudomonadati</taxon>
        <taxon>Pseudomonadota</taxon>
        <taxon>Alphaproteobacteria</taxon>
        <taxon>Sphingomonadales</taxon>
        <taxon>Rhizorhabdaceae</taxon>
        <taxon>Edaphosphingomonas</taxon>
    </lineage>
</organism>
<dbReference type="InterPro" id="IPR049712">
    <property type="entry name" value="Poly_export"/>
</dbReference>
<evidence type="ECO:0000256" key="5">
    <source>
        <dbReference type="ARBA" id="ARBA00022597"/>
    </source>
</evidence>
<dbReference type="EMBL" id="MIPT01000001">
    <property type="protein sequence ID" value="OHT18295.1"/>
    <property type="molecule type" value="Genomic_DNA"/>
</dbReference>
<keyword evidence="20" id="KW-1185">Reference proteome</keyword>
<proteinExistence type="inferred from homology"/>
<evidence type="ECO:0000256" key="13">
    <source>
        <dbReference type="ARBA" id="ARBA00023237"/>
    </source>
</evidence>
<accession>A0A1S1H6T5</accession>
<feature type="domain" description="Polysaccharide export protein N-terminal" evidence="15">
    <location>
        <begin position="6"/>
        <end position="102"/>
    </location>
</feature>
<evidence type="ECO:0000313" key="19">
    <source>
        <dbReference type="EMBL" id="OHT18295.1"/>
    </source>
</evidence>
<evidence type="ECO:0000256" key="14">
    <source>
        <dbReference type="ARBA" id="ARBA00023288"/>
    </source>
</evidence>
<evidence type="ECO:0000256" key="11">
    <source>
        <dbReference type="ARBA" id="ARBA00023136"/>
    </source>
</evidence>
<keyword evidence="12" id="KW-0564">Palmitate</keyword>
<evidence type="ECO:0000256" key="12">
    <source>
        <dbReference type="ARBA" id="ARBA00023139"/>
    </source>
</evidence>
<dbReference type="GO" id="GO:0015288">
    <property type="term" value="F:porin activity"/>
    <property type="evidence" value="ECO:0007669"/>
    <property type="project" value="UniProtKB-KW"/>
</dbReference>
<comment type="subcellular location">
    <subcellularLocation>
        <location evidence="1">Cell outer membrane</location>
        <topology evidence="1">Multi-pass membrane protein</topology>
    </subcellularLocation>
</comment>
<dbReference type="GO" id="GO:0006811">
    <property type="term" value="P:monoatomic ion transport"/>
    <property type="evidence" value="ECO:0007669"/>
    <property type="project" value="UniProtKB-KW"/>
</dbReference>
<evidence type="ECO:0000256" key="6">
    <source>
        <dbReference type="ARBA" id="ARBA00022692"/>
    </source>
</evidence>
<dbReference type="Proteomes" id="UP000179467">
    <property type="component" value="Unassembled WGS sequence"/>
</dbReference>
<keyword evidence="11" id="KW-0472">Membrane</keyword>
<keyword evidence="10" id="KW-0626">Porin</keyword>
<keyword evidence="5" id="KW-0762">Sugar transport</keyword>
<keyword evidence="14" id="KW-0449">Lipoprotein</keyword>
<evidence type="ECO:0000256" key="4">
    <source>
        <dbReference type="ARBA" id="ARBA00022452"/>
    </source>
</evidence>
<keyword evidence="3" id="KW-0813">Transport</keyword>
<dbReference type="InterPro" id="IPR054765">
    <property type="entry name" value="SLBB_dom"/>
</dbReference>
<dbReference type="GO" id="GO:0015159">
    <property type="term" value="F:polysaccharide transmembrane transporter activity"/>
    <property type="evidence" value="ECO:0007669"/>
    <property type="project" value="InterPro"/>
</dbReference>
<feature type="domain" description="SLBB" evidence="17">
    <location>
        <begin position="191"/>
        <end position="275"/>
    </location>
</feature>
<feature type="domain" description="Soluble ligand binding" evidence="16">
    <location>
        <begin position="111"/>
        <end position="146"/>
    </location>
</feature>
<comment type="caution">
    <text evidence="18">The sequence shown here is derived from an EMBL/GenBank/DDBJ whole genome shotgun (WGS) entry which is preliminary data.</text>
</comment>
<evidence type="ECO:0000256" key="8">
    <source>
        <dbReference type="ARBA" id="ARBA00023047"/>
    </source>
</evidence>
<evidence type="ECO:0000259" key="17">
    <source>
        <dbReference type="Pfam" id="PF22461"/>
    </source>
</evidence>
<evidence type="ECO:0000313" key="18">
    <source>
        <dbReference type="EMBL" id="OHT17745.1"/>
    </source>
</evidence>
<keyword evidence="13" id="KW-0998">Cell outer membrane</keyword>
<comment type="similarity">
    <text evidence="2">Belongs to the BexD/CtrA/VexA family.</text>
</comment>
<dbReference type="Pfam" id="PF22461">
    <property type="entry name" value="SLBB_2"/>
    <property type="match status" value="1"/>
</dbReference>
<dbReference type="EMBL" id="MIPT01000004">
    <property type="protein sequence ID" value="OHT17745.1"/>
    <property type="molecule type" value="Genomic_DNA"/>
</dbReference>
<dbReference type="PANTHER" id="PTHR33619:SF3">
    <property type="entry name" value="POLYSACCHARIDE EXPORT PROTEIN GFCE-RELATED"/>
    <property type="match status" value="1"/>
</dbReference>
<keyword evidence="9" id="KW-0406">Ion transport</keyword>
<evidence type="ECO:0000256" key="1">
    <source>
        <dbReference type="ARBA" id="ARBA00004571"/>
    </source>
</evidence>
<keyword evidence="8" id="KW-0625">Polysaccharide transport</keyword>
<sequence length="311" mass="33260">MANLAPPPTDMVGPGDVMLISIYEAGIPLFSGGTAVANPSVPYDAGVKVQTLPPTRVDDNGDIVVPYAGKLRVAGKTAFEVQNQIRNALRGRSQDPQVLVNITQVISNSVIVGGEVANPGRIVLQTNRERLSDVVALAGGQRGNTKDLALRVVRGSRVAELRFSDLLDNPEADVPAYPGDRLTVVQDPLSFSVLGASGRVQQIPFGRSTMSLAESVATAGGANPNLGDPQAIFVFRYVKDQDGKAHPVVYHFNMMNTGTYFLAQKFMMANNDILYFGSARANQPSKLIQLISQLFSPVVAVTNSIDILQNN</sequence>
<reference evidence="18 20" key="1">
    <citation type="submission" date="2016-09" db="EMBL/GenBank/DDBJ databases">
        <title>Metabolic pathway, cell adaptation mechanisms and a novel monoxygenase revealed through proteogenomic-transcription analysis of a Sphingomonas haloaromaticamans strain degrading the fungicide ortho-phenylphenol.</title>
        <authorList>
            <person name="Perruchon C."/>
            <person name="Papadopoulou E.S."/>
            <person name="Rousidou C."/>
            <person name="Vasileiadis S."/>
            <person name="Tanou G."/>
            <person name="Amoutzias G."/>
            <person name="Molassiotis A."/>
            <person name="Karpouzas D.G."/>
        </authorList>
    </citation>
    <scope>NUCLEOTIDE SEQUENCE [LARGE SCALE GENOMIC DNA]</scope>
    <source>
        <strain evidence="18 20">P3</strain>
    </source>
</reference>
<evidence type="ECO:0000256" key="9">
    <source>
        <dbReference type="ARBA" id="ARBA00023065"/>
    </source>
</evidence>
<name>A0A1S1H6T5_9SPHN</name>
<evidence type="ECO:0000259" key="15">
    <source>
        <dbReference type="Pfam" id="PF02563"/>
    </source>
</evidence>
<gene>
    <name evidence="19" type="ORF">BHE75_00266</name>
    <name evidence="18" type="ORF">BHE75_04654</name>
</gene>
<keyword evidence="4" id="KW-1134">Transmembrane beta strand</keyword>
<evidence type="ECO:0000313" key="20">
    <source>
        <dbReference type="Proteomes" id="UP000179467"/>
    </source>
</evidence>
<dbReference type="InterPro" id="IPR003715">
    <property type="entry name" value="Poly_export_N"/>
</dbReference>
<dbReference type="PANTHER" id="PTHR33619">
    <property type="entry name" value="POLYSACCHARIDE EXPORT PROTEIN GFCE-RELATED"/>
    <property type="match status" value="1"/>
</dbReference>
<dbReference type="Gene3D" id="3.10.560.10">
    <property type="entry name" value="Outer membrane lipoprotein wza domain like"/>
    <property type="match status" value="2"/>
</dbReference>
<evidence type="ECO:0000256" key="2">
    <source>
        <dbReference type="ARBA" id="ARBA00009450"/>
    </source>
</evidence>
<keyword evidence="7" id="KW-0732">Signal</keyword>
<evidence type="ECO:0000256" key="7">
    <source>
        <dbReference type="ARBA" id="ARBA00022729"/>
    </source>
</evidence>
<evidence type="ECO:0000259" key="16">
    <source>
        <dbReference type="Pfam" id="PF10531"/>
    </source>
</evidence>
<dbReference type="Gene3D" id="3.30.1950.10">
    <property type="entry name" value="wza like domain"/>
    <property type="match status" value="1"/>
</dbReference>
<protein>
    <submittedName>
        <fullName evidence="18">Polysaccharide biosynthesis/export protein</fullName>
    </submittedName>
</protein>
<dbReference type="Pfam" id="PF02563">
    <property type="entry name" value="Poly_export"/>
    <property type="match status" value="1"/>
</dbReference>
<keyword evidence="6" id="KW-0812">Transmembrane</keyword>
<dbReference type="AlphaFoldDB" id="A0A1S1H6T5"/>
<dbReference type="GO" id="GO:0046930">
    <property type="term" value="C:pore complex"/>
    <property type="evidence" value="ECO:0007669"/>
    <property type="project" value="UniProtKB-KW"/>
</dbReference>
<dbReference type="InterPro" id="IPR019554">
    <property type="entry name" value="Soluble_ligand-bd"/>
</dbReference>
<evidence type="ECO:0000256" key="3">
    <source>
        <dbReference type="ARBA" id="ARBA00022448"/>
    </source>
</evidence>